<name>A0A3D9HGC6_9PROT</name>
<dbReference type="Pfam" id="PF12802">
    <property type="entry name" value="MarR_2"/>
    <property type="match status" value="1"/>
</dbReference>
<dbReference type="PANTHER" id="PTHR33164">
    <property type="entry name" value="TRANSCRIPTIONAL REGULATOR, MARR FAMILY"/>
    <property type="match status" value="1"/>
</dbReference>
<proteinExistence type="predicted"/>
<dbReference type="GO" id="GO:0006950">
    <property type="term" value="P:response to stress"/>
    <property type="evidence" value="ECO:0007669"/>
    <property type="project" value="TreeGrafter"/>
</dbReference>
<sequence>MKNDLFDPATGACIGLNLRQASRLITSFYDRHMEPSGLKLTQFGLLFSVGDMEKPTINELADRLELDRTTLSRNLKPLEREGWIKVTPGEDKRVRTLTLTPDGAEVLARARPCWEQAQHEAVEIFGRYNWLTMKDRLDSANREIKEILTPSGETSEAAE</sequence>
<dbReference type="InterPro" id="IPR039422">
    <property type="entry name" value="MarR/SlyA-like"/>
</dbReference>
<evidence type="ECO:0000259" key="1">
    <source>
        <dbReference type="PROSITE" id="PS50995"/>
    </source>
</evidence>
<dbReference type="InterPro" id="IPR011991">
    <property type="entry name" value="ArsR-like_HTH"/>
</dbReference>
<dbReference type="AlphaFoldDB" id="A0A3D9HGC6"/>
<dbReference type="Proteomes" id="UP000256845">
    <property type="component" value="Unassembled WGS sequence"/>
</dbReference>
<dbReference type="GO" id="GO:0003677">
    <property type="term" value="F:DNA binding"/>
    <property type="evidence" value="ECO:0007669"/>
    <property type="project" value="UniProtKB-KW"/>
</dbReference>
<dbReference type="SUPFAM" id="SSF46785">
    <property type="entry name" value="Winged helix' DNA-binding domain"/>
    <property type="match status" value="1"/>
</dbReference>
<protein>
    <submittedName>
        <fullName evidence="2">DNA-binding MarR family transcriptional regulator</fullName>
    </submittedName>
</protein>
<dbReference type="CDD" id="cd00090">
    <property type="entry name" value="HTH_ARSR"/>
    <property type="match status" value="1"/>
</dbReference>
<reference evidence="2 3" key="1">
    <citation type="submission" date="2018-07" db="EMBL/GenBank/DDBJ databases">
        <title>Genomic Encyclopedia of Type Strains, Phase III (KMG-III): the genomes of soil and plant-associated and newly described type strains.</title>
        <authorList>
            <person name="Whitman W."/>
        </authorList>
    </citation>
    <scope>NUCLEOTIDE SEQUENCE [LARGE SCALE GENOMIC DNA]</scope>
    <source>
        <strain evidence="2 3">CECT 8488</strain>
    </source>
</reference>
<evidence type="ECO:0000313" key="2">
    <source>
        <dbReference type="EMBL" id="RED48552.1"/>
    </source>
</evidence>
<dbReference type="RefSeq" id="WP_115937499.1">
    <property type="nucleotide sequence ID" value="NZ_QRDW01000007.1"/>
</dbReference>
<dbReference type="Gene3D" id="1.10.10.10">
    <property type="entry name" value="Winged helix-like DNA-binding domain superfamily/Winged helix DNA-binding domain"/>
    <property type="match status" value="1"/>
</dbReference>
<dbReference type="InterPro" id="IPR036390">
    <property type="entry name" value="WH_DNA-bd_sf"/>
</dbReference>
<gene>
    <name evidence="2" type="ORF">DFP90_10755</name>
</gene>
<dbReference type="GO" id="GO:0003700">
    <property type="term" value="F:DNA-binding transcription factor activity"/>
    <property type="evidence" value="ECO:0007669"/>
    <property type="project" value="InterPro"/>
</dbReference>
<dbReference type="InterPro" id="IPR036388">
    <property type="entry name" value="WH-like_DNA-bd_sf"/>
</dbReference>
<comment type="caution">
    <text evidence="2">The sequence shown here is derived from an EMBL/GenBank/DDBJ whole genome shotgun (WGS) entry which is preliminary data.</text>
</comment>
<dbReference type="InterPro" id="IPR000835">
    <property type="entry name" value="HTH_MarR-typ"/>
</dbReference>
<dbReference type="OrthoDB" id="7359569at2"/>
<dbReference type="SMART" id="SM00347">
    <property type="entry name" value="HTH_MARR"/>
    <property type="match status" value="1"/>
</dbReference>
<dbReference type="PROSITE" id="PS50995">
    <property type="entry name" value="HTH_MARR_2"/>
    <property type="match status" value="1"/>
</dbReference>
<organism evidence="2 3">
    <name type="scientific">Aestuariispira insulae</name>
    <dbReference type="NCBI Taxonomy" id="1461337"/>
    <lineage>
        <taxon>Bacteria</taxon>
        <taxon>Pseudomonadati</taxon>
        <taxon>Pseudomonadota</taxon>
        <taxon>Alphaproteobacteria</taxon>
        <taxon>Rhodospirillales</taxon>
        <taxon>Kiloniellaceae</taxon>
        <taxon>Aestuariispira</taxon>
    </lineage>
</organism>
<keyword evidence="2" id="KW-0238">DNA-binding</keyword>
<dbReference type="PANTHER" id="PTHR33164:SF105">
    <property type="entry name" value="TRANSCRIPTIONAL REPRESSOR PROTEIN-RELATED"/>
    <property type="match status" value="1"/>
</dbReference>
<accession>A0A3D9HGC6</accession>
<dbReference type="EMBL" id="QRDW01000007">
    <property type="protein sequence ID" value="RED48552.1"/>
    <property type="molecule type" value="Genomic_DNA"/>
</dbReference>
<keyword evidence="3" id="KW-1185">Reference proteome</keyword>
<evidence type="ECO:0000313" key="3">
    <source>
        <dbReference type="Proteomes" id="UP000256845"/>
    </source>
</evidence>
<feature type="domain" description="HTH marR-type" evidence="1">
    <location>
        <begin position="11"/>
        <end position="149"/>
    </location>
</feature>